<accession>A0A377GYF2</accession>
<organism evidence="2 3">
    <name type="scientific">Fusobacterium necrogenes</name>
    <dbReference type="NCBI Taxonomy" id="858"/>
    <lineage>
        <taxon>Bacteria</taxon>
        <taxon>Fusobacteriati</taxon>
        <taxon>Fusobacteriota</taxon>
        <taxon>Fusobacteriia</taxon>
        <taxon>Fusobacteriales</taxon>
        <taxon>Fusobacteriaceae</taxon>
        <taxon>Fusobacterium</taxon>
    </lineage>
</organism>
<feature type="transmembrane region" description="Helical" evidence="1">
    <location>
        <begin position="22"/>
        <end position="42"/>
    </location>
</feature>
<keyword evidence="3" id="KW-1185">Reference proteome</keyword>
<keyword evidence="1" id="KW-1133">Transmembrane helix</keyword>
<evidence type="ECO:0000256" key="1">
    <source>
        <dbReference type="SAM" id="Phobius"/>
    </source>
</evidence>
<dbReference type="PANTHER" id="PTHR35804:SF1">
    <property type="entry name" value="LYSINE EXPORTER LYSO"/>
    <property type="match status" value="1"/>
</dbReference>
<dbReference type="AlphaFoldDB" id="A0A377GYF2"/>
<dbReference type="GO" id="GO:0015661">
    <property type="term" value="F:L-lysine efflux transmembrane transporter activity"/>
    <property type="evidence" value="ECO:0007669"/>
    <property type="project" value="InterPro"/>
</dbReference>
<dbReference type="Pfam" id="PF03956">
    <property type="entry name" value="Lys_export"/>
    <property type="match status" value="1"/>
</dbReference>
<dbReference type="GO" id="GO:0005886">
    <property type="term" value="C:plasma membrane"/>
    <property type="evidence" value="ECO:0007669"/>
    <property type="project" value="TreeGrafter"/>
</dbReference>
<proteinExistence type="predicted"/>
<name>A0A377GYF2_9FUSO</name>
<keyword evidence="1" id="KW-0812">Transmembrane</keyword>
<dbReference type="PANTHER" id="PTHR35804">
    <property type="entry name" value="LYSINE EXPORTER LYSO"/>
    <property type="match status" value="1"/>
</dbReference>
<dbReference type="OrthoDB" id="371078at2"/>
<sequence>MLGITISIFIGVLSGLFLKSTFLLTTIDVFIKLGLCLLLFFVGIDIGNYKNLTKSLRKIKKKVIFLPIVTIFGSLLGGLIASSFLSLSFPETIAISSGMGWYSFSAIELAKIDANLGAIAFLSNVFRELLAILFIPIIAKYLGGYEAISCAGAPAMDSLLPFINRNTPANMAIVSFYSGLIITLVIPVLLPFLISIFKLA</sequence>
<feature type="transmembrane region" description="Helical" evidence="1">
    <location>
        <begin position="63"/>
        <end position="89"/>
    </location>
</feature>
<dbReference type="EMBL" id="UGGU01000003">
    <property type="protein sequence ID" value="STO31893.1"/>
    <property type="molecule type" value="Genomic_DNA"/>
</dbReference>
<gene>
    <name evidence="2" type="ORF">NCTC10723_01356</name>
</gene>
<dbReference type="Proteomes" id="UP000255328">
    <property type="component" value="Unassembled WGS sequence"/>
</dbReference>
<feature type="transmembrane region" description="Helical" evidence="1">
    <location>
        <begin position="101"/>
        <end position="122"/>
    </location>
</feature>
<reference evidence="2 3" key="1">
    <citation type="submission" date="2018-06" db="EMBL/GenBank/DDBJ databases">
        <authorList>
            <consortium name="Pathogen Informatics"/>
            <person name="Doyle S."/>
        </authorList>
    </citation>
    <scope>NUCLEOTIDE SEQUENCE [LARGE SCALE GENOMIC DNA]</scope>
    <source>
        <strain evidence="2 3">NCTC10723</strain>
    </source>
</reference>
<evidence type="ECO:0000313" key="2">
    <source>
        <dbReference type="EMBL" id="STO31893.1"/>
    </source>
</evidence>
<feature type="transmembrane region" description="Helical" evidence="1">
    <location>
        <begin position="129"/>
        <end position="156"/>
    </location>
</feature>
<feature type="transmembrane region" description="Helical" evidence="1">
    <location>
        <begin position="176"/>
        <end position="197"/>
    </location>
</feature>
<evidence type="ECO:0000313" key="3">
    <source>
        <dbReference type="Proteomes" id="UP000255328"/>
    </source>
</evidence>
<dbReference type="RefSeq" id="WP_115270606.1">
    <property type="nucleotide sequence ID" value="NZ_UGGU01000003.1"/>
</dbReference>
<protein>
    <submittedName>
        <fullName evidence="2">Membrane protein of uncharacterized function (DUF340)</fullName>
    </submittedName>
</protein>
<keyword evidence="1" id="KW-0472">Membrane</keyword>
<dbReference type="InterPro" id="IPR005642">
    <property type="entry name" value="LysO"/>
</dbReference>